<dbReference type="GO" id="GO:0005886">
    <property type="term" value="C:plasma membrane"/>
    <property type="evidence" value="ECO:0007669"/>
    <property type="project" value="UniProtKB-SubCell"/>
</dbReference>
<sequence length="314" mass="34498">MSSDATSLPDGTEFRPSPHARRGGLKAGDARFGVMLLLPALLAFGLIVLSPFIQALAMSFYKYTISTPEPVFVGLKNYGKLLSDPTVRASFVTTAIYVFFTTSFSITLGLAWAIILNEPFKGRTAIRGLSLIPWIMPATVSAFIYGWIFNSRYGLLNAIGKELGLIEYPVAWLADPTGAMVAVVMTKVWLSIPLFMSFFLAGLQSMDREQIEAARVDGAGNWHVLKDHIFPHLRPVFLVVVVLGMIGNLQQFDSIYAMTGGGPVRATSVLSVEVYRRAFEQWDIGMAATVGVLWVATILPPAYFYLRQLMKGAE</sequence>
<evidence type="ECO:0000256" key="2">
    <source>
        <dbReference type="ARBA" id="ARBA00022448"/>
    </source>
</evidence>
<feature type="region of interest" description="Disordered" evidence="8">
    <location>
        <begin position="1"/>
        <end position="24"/>
    </location>
</feature>
<comment type="similarity">
    <text evidence="7">Belongs to the binding-protein-dependent transport system permease family.</text>
</comment>
<keyword evidence="6 7" id="KW-0472">Membrane</keyword>
<evidence type="ECO:0000313" key="10">
    <source>
        <dbReference type="EMBL" id="PRY22264.1"/>
    </source>
</evidence>
<dbReference type="PANTHER" id="PTHR43005:SF1">
    <property type="entry name" value="SPERMIDINE_PUTRESCINE TRANSPORT SYSTEM PERMEASE PROTEIN"/>
    <property type="match status" value="1"/>
</dbReference>
<evidence type="ECO:0000256" key="3">
    <source>
        <dbReference type="ARBA" id="ARBA00022475"/>
    </source>
</evidence>
<evidence type="ECO:0000313" key="11">
    <source>
        <dbReference type="Proteomes" id="UP000239480"/>
    </source>
</evidence>
<feature type="transmembrane region" description="Helical" evidence="7">
    <location>
        <begin position="284"/>
        <end position="306"/>
    </location>
</feature>
<name>A0A2T0RM44_9RHOB</name>
<reference evidence="10 11" key="1">
    <citation type="submission" date="2018-03" db="EMBL/GenBank/DDBJ databases">
        <title>Genomic Encyclopedia of Archaeal and Bacterial Type Strains, Phase II (KMG-II): from individual species to whole genera.</title>
        <authorList>
            <person name="Goeker M."/>
        </authorList>
    </citation>
    <scope>NUCLEOTIDE SEQUENCE [LARGE SCALE GENOMIC DNA]</scope>
    <source>
        <strain evidence="10 11">DSM 29328</strain>
    </source>
</reference>
<evidence type="ECO:0000256" key="6">
    <source>
        <dbReference type="ARBA" id="ARBA00023136"/>
    </source>
</evidence>
<feature type="transmembrane region" description="Helical" evidence="7">
    <location>
        <begin position="32"/>
        <end position="53"/>
    </location>
</feature>
<protein>
    <submittedName>
        <fullName evidence="10">Carbohydrate ABC transporter membrane protein 1 (CUT1 family)</fullName>
    </submittedName>
</protein>
<dbReference type="RefSeq" id="WP_106206108.1">
    <property type="nucleotide sequence ID" value="NZ_PVTD01000007.1"/>
</dbReference>
<evidence type="ECO:0000259" key="9">
    <source>
        <dbReference type="PROSITE" id="PS50928"/>
    </source>
</evidence>
<dbReference type="InterPro" id="IPR035906">
    <property type="entry name" value="MetI-like_sf"/>
</dbReference>
<feature type="transmembrane region" description="Helical" evidence="7">
    <location>
        <begin position="95"/>
        <end position="116"/>
    </location>
</feature>
<feature type="transmembrane region" description="Helical" evidence="7">
    <location>
        <begin position="179"/>
        <end position="201"/>
    </location>
</feature>
<keyword evidence="4 7" id="KW-0812">Transmembrane</keyword>
<comment type="caution">
    <text evidence="10">The sequence shown here is derived from an EMBL/GenBank/DDBJ whole genome shotgun (WGS) entry which is preliminary data.</text>
</comment>
<feature type="domain" description="ABC transmembrane type-1" evidence="9">
    <location>
        <begin position="91"/>
        <end position="305"/>
    </location>
</feature>
<feature type="transmembrane region" description="Helical" evidence="7">
    <location>
        <begin position="128"/>
        <end position="148"/>
    </location>
</feature>
<evidence type="ECO:0000256" key="5">
    <source>
        <dbReference type="ARBA" id="ARBA00022989"/>
    </source>
</evidence>
<evidence type="ECO:0000256" key="7">
    <source>
        <dbReference type="RuleBase" id="RU363032"/>
    </source>
</evidence>
<proteinExistence type="inferred from homology"/>
<dbReference type="CDD" id="cd06261">
    <property type="entry name" value="TM_PBP2"/>
    <property type="match status" value="1"/>
</dbReference>
<dbReference type="AlphaFoldDB" id="A0A2T0RM44"/>
<gene>
    <name evidence="10" type="ORF">CLV78_107188</name>
</gene>
<evidence type="ECO:0000256" key="4">
    <source>
        <dbReference type="ARBA" id="ARBA00022692"/>
    </source>
</evidence>
<feature type="transmembrane region" description="Helical" evidence="7">
    <location>
        <begin position="235"/>
        <end position="252"/>
    </location>
</feature>
<dbReference type="OrthoDB" id="9805108at2"/>
<comment type="subcellular location">
    <subcellularLocation>
        <location evidence="1 7">Cell membrane</location>
        <topology evidence="1 7">Multi-pass membrane protein</topology>
    </subcellularLocation>
</comment>
<evidence type="ECO:0000256" key="8">
    <source>
        <dbReference type="SAM" id="MobiDB-lite"/>
    </source>
</evidence>
<keyword evidence="3" id="KW-1003">Cell membrane</keyword>
<dbReference type="PROSITE" id="PS50928">
    <property type="entry name" value="ABC_TM1"/>
    <property type="match status" value="1"/>
</dbReference>
<evidence type="ECO:0000256" key="1">
    <source>
        <dbReference type="ARBA" id="ARBA00004651"/>
    </source>
</evidence>
<keyword evidence="11" id="KW-1185">Reference proteome</keyword>
<organism evidence="10 11">
    <name type="scientific">Aliiruegeria haliotis</name>
    <dbReference type="NCBI Taxonomy" id="1280846"/>
    <lineage>
        <taxon>Bacteria</taxon>
        <taxon>Pseudomonadati</taxon>
        <taxon>Pseudomonadota</taxon>
        <taxon>Alphaproteobacteria</taxon>
        <taxon>Rhodobacterales</taxon>
        <taxon>Roseobacteraceae</taxon>
        <taxon>Aliiruegeria</taxon>
    </lineage>
</organism>
<dbReference type="PANTHER" id="PTHR43005">
    <property type="entry name" value="BLR7065 PROTEIN"/>
    <property type="match status" value="1"/>
</dbReference>
<dbReference type="InterPro" id="IPR000515">
    <property type="entry name" value="MetI-like"/>
</dbReference>
<dbReference type="EMBL" id="PVTD01000007">
    <property type="protein sequence ID" value="PRY22264.1"/>
    <property type="molecule type" value="Genomic_DNA"/>
</dbReference>
<keyword evidence="2 7" id="KW-0813">Transport</keyword>
<dbReference type="SUPFAM" id="SSF161098">
    <property type="entry name" value="MetI-like"/>
    <property type="match status" value="1"/>
</dbReference>
<dbReference type="Gene3D" id="1.10.3720.10">
    <property type="entry name" value="MetI-like"/>
    <property type="match status" value="1"/>
</dbReference>
<keyword evidence="5 7" id="KW-1133">Transmembrane helix</keyword>
<dbReference type="GO" id="GO:0055085">
    <property type="term" value="P:transmembrane transport"/>
    <property type="evidence" value="ECO:0007669"/>
    <property type="project" value="InterPro"/>
</dbReference>
<dbReference type="Proteomes" id="UP000239480">
    <property type="component" value="Unassembled WGS sequence"/>
</dbReference>
<accession>A0A2T0RM44</accession>
<dbReference type="Pfam" id="PF00528">
    <property type="entry name" value="BPD_transp_1"/>
    <property type="match status" value="1"/>
</dbReference>